<dbReference type="EMBL" id="CAMXCT010001611">
    <property type="protein sequence ID" value="CAI3991602.1"/>
    <property type="molecule type" value="Genomic_DNA"/>
</dbReference>
<reference evidence="2 3" key="2">
    <citation type="submission" date="2024-05" db="EMBL/GenBank/DDBJ databases">
        <authorList>
            <person name="Chen Y."/>
            <person name="Shah S."/>
            <person name="Dougan E. K."/>
            <person name="Thang M."/>
            <person name="Chan C."/>
        </authorList>
    </citation>
    <scope>NUCLEOTIDE SEQUENCE [LARGE SCALE GENOMIC DNA]</scope>
</reference>
<evidence type="ECO:0000313" key="1">
    <source>
        <dbReference type="EMBL" id="CAI3991602.1"/>
    </source>
</evidence>
<evidence type="ECO:0000313" key="3">
    <source>
        <dbReference type="Proteomes" id="UP001152797"/>
    </source>
</evidence>
<accession>A0A9P1CI82</accession>
<sequence>FLEEQTGDDIVDLDEIGEDDISADPKLSATLENAVNDIASGGSSVEKVMKNMKANAQDHLRECLHPMVRRLGRVCGKNSSRDWWRALKGGPEMEWIEIPVKYTDLADGDDKYRLEKWPLLDPHSIIAFLEKSGLKIPPISVREYWHHHRTFGEPWAQHDETDRIPMGIYGDSAKCQTEFGFVNLVGIFISLVLWKPMSVRFSRFLVFAIPEQSLWGSKTLRVVYRRLAWSINSLIHGEHPRAGVYGEDLNARLRELSGKPFQHRYALTEIRGDWAWHKKVWRFKRCSWAAINMCHQCPAKSSSTNSADLYWMFESNSWDDHHFTTEQFIAERMPETGICPLLGVTNFHPSTIRWCLMHVVNLGILYTVNGSALNLLVQGGWFGNEPGINSHVKLARAHRDFKAFISKNKIQCSQPDFTPKMIYKKGGIISLTAKAYNGRVILAWLDETVYLASQDQQFANLDERTLMIAAALRHMNRFLTEMEHAGRYLSEQQANSIFESGKQFLQIYRSLAIMSVRAGKFELGMRPKVHALWHMLWMIKKRRTNVRLWSGFVDEDAMSWLKRTYFGAHPGWRSRWIIRVSKLRIWQTHLKVRRFNQQVADRLKRGR</sequence>
<evidence type="ECO:0000313" key="2">
    <source>
        <dbReference type="EMBL" id="CAL4778914.1"/>
    </source>
</evidence>
<dbReference type="AlphaFoldDB" id="A0A9P1CI82"/>
<comment type="caution">
    <text evidence="1">The sequence shown here is derived from an EMBL/GenBank/DDBJ whole genome shotgun (WGS) entry which is preliminary data.</text>
</comment>
<feature type="non-terminal residue" evidence="1">
    <location>
        <position position="607"/>
    </location>
</feature>
<protein>
    <submittedName>
        <fullName evidence="2">Neurofilament heavy polypeptide</fullName>
    </submittedName>
</protein>
<gene>
    <name evidence="1" type="ORF">C1SCF055_LOCUS18499</name>
</gene>
<organism evidence="1">
    <name type="scientific">Cladocopium goreaui</name>
    <dbReference type="NCBI Taxonomy" id="2562237"/>
    <lineage>
        <taxon>Eukaryota</taxon>
        <taxon>Sar</taxon>
        <taxon>Alveolata</taxon>
        <taxon>Dinophyceae</taxon>
        <taxon>Suessiales</taxon>
        <taxon>Symbiodiniaceae</taxon>
        <taxon>Cladocopium</taxon>
    </lineage>
</organism>
<dbReference type="EMBL" id="CAMXCT020001611">
    <property type="protein sequence ID" value="CAL1144977.1"/>
    <property type="molecule type" value="Genomic_DNA"/>
</dbReference>
<dbReference type="Proteomes" id="UP001152797">
    <property type="component" value="Unassembled WGS sequence"/>
</dbReference>
<proteinExistence type="predicted"/>
<dbReference type="OrthoDB" id="425296at2759"/>
<dbReference type="EMBL" id="CAMXCT030001611">
    <property type="protein sequence ID" value="CAL4778914.1"/>
    <property type="molecule type" value="Genomic_DNA"/>
</dbReference>
<keyword evidence="3" id="KW-1185">Reference proteome</keyword>
<reference evidence="1" key="1">
    <citation type="submission" date="2022-10" db="EMBL/GenBank/DDBJ databases">
        <authorList>
            <person name="Chen Y."/>
            <person name="Dougan E. K."/>
            <person name="Chan C."/>
            <person name="Rhodes N."/>
            <person name="Thang M."/>
        </authorList>
    </citation>
    <scope>NUCLEOTIDE SEQUENCE</scope>
</reference>
<name>A0A9P1CI82_9DINO</name>